<feature type="domain" description="DUF7746" evidence="2">
    <location>
        <begin position="417"/>
        <end position="502"/>
    </location>
</feature>
<sequence length="536" mass="61610">MLELYYRISEGTYSSSSDSSENEIKNMDDDTYYSDSSSNKSTVKNSTTTEVELPQNLDLLNKWTIPKVNTKTIYQLGTFERLGLKQVVRTTEESISLNNTEMVLQLLNKYDLEPYRKAEHKFIHIGLVQVAFKPLTMEGLPESFVAALRDARNLDWKKSIMGVIKTSLAHGPVYFDVYPNLTLSLSDDNILDALTLNVKTHGYNYAQGSEVICICYRIYVKPLFTLNPCCRLVDKQLNETIIIETNFNKSDITTRRRIKWEEIAFPDSWKIERAIPPKPIVYTDLLDVTQSEDGSINLNFGNNQNHRLSSLRSNSMRSYISPYDYLMEPPSTSRCSTSQLPETTCPPSETNSAKNLPNEPIRDSKVSEYKVDSNNLLQEHSNKDVETILINGFFYYSRPSLMDVLYEEQEFQMNNNYNGKCIYEWNIDGQTDNQIYNQVHRMLMYSTICKQNRNTDSVIARMITAGFTGQLKGWWDNYLSEASKEGIYNSKTNENPPIENAVYILTVNIIEHFTGRFLSKSENVRTLLQNLSYGTP</sequence>
<evidence type="ECO:0000259" key="2">
    <source>
        <dbReference type="Pfam" id="PF24925"/>
    </source>
</evidence>
<feature type="region of interest" description="Disordered" evidence="1">
    <location>
        <begin position="12"/>
        <end position="48"/>
    </location>
</feature>
<dbReference type="InterPro" id="IPR056648">
    <property type="entry name" value="DUF7746"/>
</dbReference>
<evidence type="ECO:0000256" key="1">
    <source>
        <dbReference type="SAM" id="MobiDB-lite"/>
    </source>
</evidence>
<keyword evidence="4" id="KW-1185">Reference proteome</keyword>
<dbReference type="EMBL" id="JBDFQZ010000006">
    <property type="protein sequence ID" value="KAK9713913.1"/>
    <property type="molecule type" value="Genomic_DNA"/>
</dbReference>
<evidence type="ECO:0000313" key="3">
    <source>
        <dbReference type="EMBL" id="KAK9713913.1"/>
    </source>
</evidence>
<evidence type="ECO:0000313" key="4">
    <source>
        <dbReference type="Proteomes" id="UP001443914"/>
    </source>
</evidence>
<accession>A0AAW1KA88</accession>
<dbReference type="Pfam" id="PF01107">
    <property type="entry name" value="MP"/>
    <property type="match status" value="1"/>
</dbReference>
<feature type="region of interest" description="Disordered" evidence="1">
    <location>
        <begin position="331"/>
        <end position="360"/>
    </location>
</feature>
<dbReference type="AlphaFoldDB" id="A0AAW1KA88"/>
<gene>
    <name evidence="3" type="ORF">RND81_06G058700</name>
</gene>
<dbReference type="InterPro" id="IPR051596">
    <property type="entry name" value="Caulimoviridae_Movement"/>
</dbReference>
<dbReference type="Pfam" id="PF24925">
    <property type="entry name" value="DUF7746"/>
    <property type="match status" value="1"/>
</dbReference>
<feature type="compositionally biased region" description="Polar residues" evidence="1">
    <location>
        <begin position="331"/>
        <end position="355"/>
    </location>
</feature>
<feature type="compositionally biased region" description="Low complexity" evidence="1">
    <location>
        <begin position="33"/>
        <end position="48"/>
    </location>
</feature>
<dbReference type="PANTHER" id="PTHR47599:SF2">
    <property type="match status" value="1"/>
</dbReference>
<proteinExistence type="predicted"/>
<name>A0AAW1KA88_SAPOF</name>
<comment type="caution">
    <text evidence="3">The sequence shown here is derived from an EMBL/GenBank/DDBJ whole genome shotgun (WGS) entry which is preliminary data.</text>
</comment>
<dbReference type="InterPro" id="IPR028919">
    <property type="entry name" value="Viral_movement"/>
</dbReference>
<organism evidence="3 4">
    <name type="scientific">Saponaria officinalis</name>
    <name type="common">Common soapwort</name>
    <name type="synonym">Lychnis saponaria</name>
    <dbReference type="NCBI Taxonomy" id="3572"/>
    <lineage>
        <taxon>Eukaryota</taxon>
        <taxon>Viridiplantae</taxon>
        <taxon>Streptophyta</taxon>
        <taxon>Embryophyta</taxon>
        <taxon>Tracheophyta</taxon>
        <taxon>Spermatophyta</taxon>
        <taxon>Magnoliopsida</taxon>
        <taxon>eudicotyledons</taxon>
        <taxon>Gunneridae</taxon>
        <taxon>Pentapetalae</taxon>
        <taxon>Caryophyllales</taxon>
        <taxon>Caryophyllaceae</taxon>
        <taxon>Caryophylleae</taxon>
        <taxon>Saponaria</taxon>
    </lineage>
</organism>
<dbReference type="Proteomes" id="UP001443914">
    <property type="component" value="Unassembled WGS sequence"/>
</dbReference>
<dbReference type="PANTHER" id="PTHR47599">
    <property type="entry name" value="CELL-TO-CELL MOVEMENT PROTEIN"/>
    <property type="match status" value="1"/>
</dbReference>
<protein>
    <recommendedName>
        <fullName evidence="2">DUF7746 domain-containing protein</fullName>
    </recommendedName>
</protein>
<reference evidence="3" key="1">
    <citation type="submission" date="2024-03" db="EMBL/GenBank/DDBJ databases">
        <title>WGS assembly of Saponaria officinalis var. Norfolk2.</title>
        <authorList>
            <person name="Jenkins J."/>
            <person name="Shu S."/>
            <person name="Grimwood J."/>
            <person name="Barry K."/>
            <person name="Goodstein D."/>
            <person name="Schmutz J."/>
            <person name="Leebens-Mack J."/>
            <person name="Osbourn A."/>
        </authorList>
    </citation>
    <scope>NUCLEOTIDE SEQUENCE [LARGE SCALE GENOMIC DNA]</scope>
    <source>
        <strain evidence="3">JIC</strain>
    </source>
</reference>